<feature type="signal peptide" evidence="3">
    <location>
        <begin position="1"/>
        <end position="27"/>
    </location>
</feature>
<evidence type="ECO:0000256" key="1">
    <source>
        <dbReference type="ARBA" id="ARBA00022614"/>
    </source>
</evidence>
<dbReference type="Pfam" id="PF00560">
    <property type="entry name" value="LRR_1"/>
    <property type="match status" value="2"/>
</dbReference>
<dbReference type="Proteomes" id="UP000827721">
    <property type="component" value="Unassembled WGS sequence"/>
</dbReference>
<accession>A0ABQ8I003</accession>
<sequence length="508" mass="56181">MKSTHIIMDRFVLALLLVLCLCVWCYGEGDMDVTPMEKTEKAALYNAIQGFVGNWWNGSDLFPDPCGWTPIEVLLLTSQASLLLHCYMSNLLLPFLAVLGADKGVTCDMYGGLWYVTALNIGPIHDNSLGCAKNVEFRPQLFELKHLKSLTFFSCFRSSHQHPISIPSNGWEKLSSSLESLEFRSNPGLIGQIPTSYGGLMKLQSLVLVENGLQGDLPRNIGNLTNLKRLVMSGNWFTGQIPDMFGELTELLILDLSRNLLSGYLPLTLEHLTSLLKLDLSNNQLGGKLPREIGYLKNLTLLDLRSNNFSGELTKSLEEMYSLEQMVLANNPIGGDLVSIEWQNLQNLIIFDLSNTSLVGEIPESIAELKRLRFLGLSDNMLTGNLSPKLATMPCINALYLNGNNLTGELKFSALFYGKLGKRFEAWNNSNLCYPFGLMSTSHIPYGVKPCQADVTLLEPSSETKLGGQNLNQNSNSMASLGFSSNSVVDGFCWFLPMVVLLLNGLII</sequence>
<feature type="chain" id="PRO_5045868202" description="Piriformospora indica-insensitive protein 2" evidence="3">
    <location>
        <begin position="28"/>
        <end position="508"/>
    </location>
</feature>
<dbReference type="Gene3D" id="3.80.10.10">
    <property type="entry name" value="Ribonuclease Inhibitor"/>
    <property type="match status" value="3"/>
</dbReference>
<keyword evidence="1" id="KW-0433">Leucine-rich repeat</keyword>
<dbReference type="InterPro" id="IPR032675">
    <property type="entry name" value="LRR_dom_sf"/>
</dbReference>
<proteinExistence type="predicted"/>
<evidence type="ECO:0000313" key="4">
    <source>
        <dbReference type="EMBL" id="KAH7569888.1"/>
    </source>
</evidence>
<dbReference type="InterPro" id="IPR050994">
    <property type="entry name" value="At_inactive_RLKs"/>
</dbReference>
<evidence type="ECO:0000256" key="3">
    <source>
        <dbReference type="SAM" id="SignalP"/>
    </source>
</evidence>
<dbReference type="EMBL" id="JAFEMO010000005">
    <property type="protein sequence ID" value="KAH7569888.1"/>
    <property type="molecule type" value="Genomic_DNA"/>
</dbReference>
<organism evidence="4 5">
    <name type="scientific">Xanthoceras sorbifolium</name>
    <dbReference type="NCBI Taxonomy" id="99658"/>
    <lineage>
        <taxon>Eukaryota</taxon>
        <taxon>Viridiplantae</taxon>
        <taxon>Streptophyta</taxon>
        <taxon>Embryophyta</taxon>
        <taxon>Tracheophyta</taxon>
        <taxon>Spermatophyta</taxon>
        <taxon>Magnoliopsida</taxon>
        <taxon>eudicotyledons</taxon>
        <taxon>Gunneridae</taxon>
        <taxon>Pentapetalae</taxon>
        <taxon>rosids</taxon>
        <taxon>malvids</taxon>
        <taxon>Sapindales</taxon>
        <taxon>Sapindaceae</taxon>
        <taxon>Xanthoceroideae</taxon>
        <taxon>Xanthoceras</taxon>
    </lineage>
</organism>
<dbReference type="InterPro" id="IPR003591">
    <property type="entry name" value="Leu-rich_rpt_typical-subtyp"/>
</dbReference>
<dbReference type="PRINTS" id="PR00019">
    <property type="entry name" value="LEURICHRPT"/>
</dbReference>
<evidence type="ECO:0000313" key="5">
    <source>
        <dbReference type="Proteomes" id="UP000827721"/>
    </source>
</evidence>
<dbReference type="PANTHER" id="PTHR48010">
    <property type="entry name" value="OS05G0588300 PROTEIN"/>
    <property type="match status" value="1"/>
</dbReference>
<name>A0ABQ8I003_9ROSI</name>
<keyword evidence="2" id="KW-0677">Repeat</keyword>
<comment type="caution">
    <text evidence="4">The sequence shown here is derived from an EMBL/GenBank/DDBJ whole genome shotgun (WGS) entry which is preliminary data.</text>
</comment>
<reference evidence="4 5" key="1">
    <citation type="submission" date="2021-02" db="EMBL/GenBank/DDBJ databases">
        <title>Plant Genome Project.</title>
        <authorList>
            <person name="Zhang R.-G."/>
        </authorList>
    </citation>
    <scope>NUCLEOTIDE SEQUENCE [LARGE SCALE GENOMIC DNA]</scope>
    <source>
        <tissue evidence="4">Leaves</tissue>
    </source>
</reference>
<protein>
    <recommendedName>
        <fullName evidence="6">Piriformospora indica-insensitive protein 2</fullName>
    </recommendedName>
</protein>
<keyword evidence="5" id="KW-1185">Reference proteome</keyword>
<dbReference type="PANTHER" id="PTHR48010:SF5">
    <property type="entry name" value="PROTEIN TOO MANY MOUTHS"/>
    <property type="match status" value="1"/>
</dbReference>
<dbReference type="SMART" id="SM00369">
    <property type="entry name" value="LRR_TYP"/>
    <property type="match status" value="3"/>
</dbReference>
<evidence type="ECO:0000256" key="2">
    <source>
        <dbReference type="ARBA" id="ARBA00022737"/>
    </source>
</evidence>
<keyword evidence="3" id="KW-0732">Signal</keyword>
<evidence type="ECO:0008006" key="6">
    <source>
        <dbReference type="Google" id="ProtNLM"/>
    </source>
</evidence>
<dbReference type="InterPro" id="IPR001611">
    <property type="entry name" value="Leu-rich_rpt"/>
</dbReference>
<dbReference type="Pfam" id="PF13855">
    <property type="entry name" value="LRR_8"/>
    <property type="match status" value="1"/>
</dbReference>
<gene>
    <name evidence="4" type="ORF">JRO89_XS05G0014100</name>
</gene>
<dbReference type="SUPFAM" id="SSF52058">
    <property type="entry name" value="L domain-like"/>
    <property type="match status" value="1"/>
</dbReference>